<proteinExistence type="inferred from homology"/>
<dbReference type="Pfam" id="PF03466">
    <property type="entry name" value="LysR_substrate"/>
    <property type="match status" value="1"/>
</dbReference>
<dbReference type="InterPro" id="IPR036388">
    <property type="entry name" value="WH-like_DNA-bd_sf"/>
</dbReference>
<comment type="similarity">
    <text evidence="1">Belongs to the LysR transcriptional regulatory family.</text>
</comment>
<dbReference type="InterPro" id="IPR000847">
    <property type="entry name" value="LysR_HTH_N"/>
</dbReference>
<comment type="caution">
    <text evidence="8">The sequence shown here is derived from an EMBL/GenBank/DDBJ whole genome shotgun (WGS) entry which is preliminary data.</text>
</comment>
<dbReference type="AlphaFoldDB" id="A0A657LML7"/>
<keyword evidence="9" id="KW-1185">Reference proteome</keyword>
<keyword evidence="4" id="KW-0238">DNA-binding</keyword>
<evidence type="ECO:0000313" key="9">
    <source>
        <dbReference type="Proteomes" id="UP000182661"/>
    </source>
</evidence>
<evidence type="ECO:0000256" key="4">
    <source>
        <dbReference type="ARBA" id="ARBA00023125"/>
    </source>
</evidence>
<dbReference type="PROSITE" id="PS50931">
    <property type="entry name" value="HTH_LYSR"/>
    <property type="match status" value="1"/>
</dbReference>
<evidence type="ECO:0000313" key="8">
    <source>
        <dbReference type="EMBL" id="OJF90854.1"/>
    </source>
</evidence>
<dbReference type="Gene3D" id="3.40.190.10">
    <property type="entry name" value="Periplasmic binding protein-like II"/>
    <property type="match status" value="2"/>
</dbReference>
<dbReference type="GO" id="GO:0003700">
    <property type="term" value="F:DNA-binding transcription factor activity"/>
    <property type="evidence" value="ECO:0007669"/>
    <property type="project" value="InterPro"/>
</dbReference>
<dbReference type="Proteomes" id="UP000182661">
    <property type="component" value="Unassembled WGS sequence"/>
</dbReference>
<dbReference type="EMBL" id="LSRP01000132">
    <property type="protein sequence ID" value="OJF90854.1"/>
    <property type="molecule type" value="Genomic_DNA"/>
</dbReference>
<dbReference type="PANTHER" id="PTHR30118">
    <property type="entry name" value="HTH-TYPE TRANSCRIPTIONAL REGULATOR LEUO-RELATED"/>
    <property type="match status" value="1"/>
</dbReference>
<dbReference type="PANTHER" id="PTHR30118:SF15">
    <property type="entry name" value="TRANSCRIPTIONAL REGULATORY PROTEIN"/>
    <property type="match status" value="1"/>
</dbReference>
<dbReference type="GO" id="GO:0003677">
    <property type="term" value="F:DNA binding"/>
    <property type="evidence" value="ECO:0007669"/>
    <property type="project" value="UniProtKB-KW"/>
</dbReference>
<evidence type="ECO:0000256" key="5">
    <source>
        <dbReference type="ARBA" id="ARBA00023159"/>
    </source>
</evidence>
<feature type="domain" description="HTH lysR-type" evidence="7">
    <location>
        <begin position="14"/>
        <end position="71"/>
    </location>
</feature>
<accession>A0A657LML7</accession>
<dbReference type="Pfam" id="PF00126">
    <property type="entry name" value="HTH_1"/>
    <property type="match status" value="1"/>
</dbReference>
<dbReference type="Gene3D" id="1.10.10.10">
    <property type="entry name" value="Winged helix-like DNA-binding domain superfamily/Winged helix DNA-binding domain"/>
    <property type="match status" value="1"/>
</dbReference>
<protein>
    <recommendedName>
        <fullName evidence="7">HTH lysR-type domain-containing protein</fullName>
    </recommendedName>
</protein>
<evidence type="ECO:0000256" key="1">
    <source>
        <dbReference type="ARBA" id="ARBA00009437"/>
    </source>
</evidence>
<dbReference type="InterPro" id="IPR050389">
    <property type="entry name" value="LysR-type_TF"/>
</dbReference>
<evidence type="ECO:0000259" key="7">
    <source>
        <dbReference type="PROSITE" id="PS50931"/>
    </source>
</evidence>
<evidence type="ECO:0000256" key="2">
    <source>
        <dbReference type="ARBA" id="ARBA00022458"/>
    </source>
</evidence>
<evidence type="ECO:0000256" key="6">
    <source>
        <dbReference type="ARBA" id="ARBA00023163"/>
    </source>
</evidence>
<evidence type="ECO:0000256" key="3">
    <source>
        <dbReference type="ARBA" id="ARBA00023015"/>
    </source>
</evidence>
<dbReference type="InterPro" id="IPR005119">
    <property type="entry name" value="LysR_subst-bd"/>
</dbReference>
<keyword evidence="5" id="KW-0010">Activator</keyword>
<organism evidence="8 9">
    <name type="scientific">Pararhizobium antarcticum</name>
    <dbReference type="NCBI Taxonomy" id="1798805"/>
    <lineage>
        <taxon>Bacteria</taxon>
        <taxon>Pseudomonadati</taxon>
        <taxon>Pseudomonadota</taxon>
        <taxon>Alphaproteobacteria</taxon>
        <taxon>Hyphomicrobiales</taxon>
        <taxon>Rhizobiaceae</taxon>
        <taxon>Rhizobium/Agrobacterium group</taxon>
        <taxon>Pararhizobium</taxon>
    </lineage>
</organism>
<keyword evidence="3" id="KW-0805">Transcription regulation</keyword>
<keyword evidence="2" id="KW-0536">Nodulation</keyword>
<sequence>MSNENEYFERLSSVDVTSLRLLALLVRQPNLSAAAQQLSISQPTASRKLAALRQIIGDPLLVRSGAGLKVTDHASKIAPELDRLIAAIESTLAPSRFDPATDRIRLTVAGTDYAVFVVAITLMRDLARTAPGISIDIVPLVPSTFEAMREGAVDLALYANVVAPDDFVRQYLFDDHWVALIPSGHPLAQGKGPIAPKELALVPRAEFSYPSPTAMIPEKVMADGPLKLTTPHMGVLRRVVTELGLVASLPERLAQTEVTDGIAIRPIAGSRAFKYYVIWHERKTASPARRFVVQRLLSLFSTSA</sequence>
<keyword evidence="6" id="KW-0804">Transcription</keyword>
<gene>
    <name evidence="8" type="ORF">AX760_23740</name>
</gene>
<dbReference type="PRINTS" id="PR00039">
    <property type="entry name" value="HTHLYSR"/>
</dbReference>
<dbReference type="SUPFAM" id="SSF53850">
    <property type="entry name" value="Periplasmic binding protein-like II"/>
    <property type="match status" value="1"/>
</dbReference>
<name>A0A657LML7_9HYPH</name>
<reference evidence="8 9" key="1">
    <citation type="submission" date="2016-02" db="EMBL/GenBank/DDBJ databases">
        <title>Genome sequencing of a beta-galactosidase producing bacteria Rhizobium sp. 59.</title>
        <authorList>
            <person name="Wang D."/>
            <person name="Kot W."/>
            <person name="Qin Y."/>
            <person name="Hansen L."/>
            <person name="Naqvi K."/>
            <person name="Rensing C."/>
        </authorList>
    </citation>
    <scope>NUCLEOTIDE SEQUENCE [LARGE SCALE GENOMIC DNA]</scope>
    <source>
        <strain evidence="8 9">59</strain>
    </source>
</reference>
<dbReference type="SUPFAM" id="SSF46785">
    <property type="entry name" value="Winged helix' DNA-binding domain"/>
    <property type="match status" value="1"/>
</dbReference>
<dbReference type="InterPro" id="IPR036390">
    <property type="entry name" value="WH_DNA-bd_sf"/>
</dbReference>